<feature type="signal peptide" evidence="1">
    <location>
        <begin position="1"/>
        <end position="21"/>
    </location>
</feature>
<reference evidence="2 3" key="1">
    <citation type="submission" date="2021-05" db="EMBL/GenBank/DDBJ databases">
        <title>Bacteria Genome sequencing.</title>
        <authorList>
            <person name="Takabe Y."/>
            <person name="Nakajima Y."/>
            <person name="Suzuki S."/>
            <person name="Shiozaki T."/>
        </authorList>
    </citation>
    <scope>NUCLEOTIDE SEQUENCE [LARGE SCALE GENOMIC DNA]</scope>
    <source>
        <strain evidence="2 3">AI_62</strain>
    </source>
</reference>
<evidence type="ECO:0000313" key="2">
    <source>
        <dbReference type="EMBL" id="GIT93946.1"/>
    </source>
</evidence>
<keyword evidence="3" id="KW-1185">Reference proteome</keyword>
<feature type="chain" id="PRO_5045322765" evidence="1">
    <location>
        <begin position="22"/>
        <end position="108"/>
    </location>
</feature>
<keyword evidence="1" id="KW-0732">Signal</keyword>
<dbReference type="EMBL" id="BPFH01000001">
    <property type="protein sequence ID" value="GIT93946.1"/>
    <property type="molecule type" value="Genomic_DNA"/>
</dbReference>
<dbReference type="Proteomes" id="UP000786693">
    <property type="component" value="Unassembled WGS sequence"/>
</dbReference>
<organism evidence="2 3">
    <name type="scientific">Jannaschia pagri</name>
    <dbReference type="NCBI Taxonomy" id="2829797"/>
    <lineage>
        <taxon>Bacteria</taxon>
        <taxon>Pseudomonadati</taxon>
        <taxon>Pseudomonadota</taxon>
        <taxon>Alphaproteobacteria</taxon>
        <taxon>Rhodobacterales</taxon>
        <taxon>Roseobacteraceae</taxon>
        <taxon>Jannaschia</taxon>
    </lineage>
</organism>
<name>A0ABQ4NI18_9RHOB</name>
<evidence type="ECO:0000313" key="3">
    <source>
        <dbReference type="Proteomes" id="UP000786693"/>
    </source>
</evidence>
<protein>
    <submittedName>
        <fullName evidence="2">Uncharacterized protein</fullName>
    </submittedName>
</protein>
<proteinExistence type="predicted"/>
<evidence type="ECO:0000256" key="1">
    <source>
        <dbReference type="SAM" id="SignalP"/>
    </source>
</evidence>
<sequence>MTVMRSMLFMAAAAMAFVPMAAPAGHHSAQVRTQDVRITVSCARFSLKGVIWDKPQAVFLDDLVRAGYSPERAYAIGNRICRDEALVGNTAAMGATMRNILRASPPGR</sequence>
<accession>A0ABQ4NI18</accession>
<comment type="caution">
    <text evidence="2">The sequence shown here is derived from an EMBL/GenBank/DDBJ whole genome shotgun (WGS) entry which is preliminary data.</text>
</comment>
<gene>
    <name evidence="2" type="ORF">JANAI62_05690</name>
</gene>
<dbReference type="RefSeq" id="WP_220747449.1">
    <property type="nucleotide sequence ID" value="NZ_BPFH01000001.1"/>
</dbReference>